<accession>A0A3P3YLS2</accession>
<evidence type="ECO:0000313" key="2">
    <source>
        <dbReference type="Proteomes" id="UP000290189"/>
    </source>
</evidence>
<protein>
    <submittedName>
        <fullName evidence="1">Uncharacterized protein</fullName>
    </submittedName>
</protein>
<proteinExistence type="predicted"/>
<evidence type="ECO:0000313" key="1">
    <source>
        <dbReference type="EMBL" id="SPR00750.1"/>
    </source>
</evidence>
<sequence length="177" mass="19527">MTTPGDPRDDDAGFRRDPLDGVDIGDEIRLDTLLALHSMRLGSHAVFHVDGPYLHAVVLGFSDFGFVFEYVGGKRFFMHANLYPNIVASPVFQGDVERPVDLLHDGTCVRVAVDGRQMKMIGDAFPWAKSIWCTANEMWLGVPHGTFVHPWQHPATICGLTVRLRRVMPLTQGGGGA</sequence>
<name>A0A3P3YLS2_PLABS</name>
<reference evidence="1 2" key="1">
    <citation type="submission" date="2018-03" db="EMBL/GenBank/DDBJ databases">
        <authorList>
            <person name="Fogelqvist J."/>
        </authorList>
    </citation>
    <scope>NUCLEOTIDE SEQUENCE [LARGE SCALE GENOMIC DNA]</scope>
</reference>
<geneLocation type="mitochondrion" evidence="1"/>
<gene>
    <name evidence="1" type="ORF">PLBR_LOCUS7965</name>
</gene>
<keyword evidence="1" id="KW-0496">Mitochondrion</keyword>
<dbReference type="Proteomes" id="UP000290189">
    <property type="component" value="Unassembled WGS sequence"/>
</dbReference>
<dbReference type="EMBL" id="OVEO01000015">
    <property type="protein sequence ID" value="SPR00750.1"/>
    <property type="molecule type" value="Genomic_DNA"/>
</dbReference>
<dbReference type="AlphaFoldDB" id="A0A3P3YLS2"/>
<organism evidence="1 2">
    <name type="scientific">Plasmodiophora brassicae</name>
    <name type="common">Clubroot disease agent</name>
    <dbReference type="NCBI Taxonomy" id="37360"/>
    <lineage>
        <taxon>Eukaryota</taxon>
        <taxon>Sar</taxon>
        <taxon>Rhizaria</taxon>
        <taxon>Endomyxa</taxon>
        <taxon>Phytomyxea</taxon>
        <taxon>Plasmodiophorida</taxon>
        <taxon>Plasmodiophoridae</taxon>
        <taxon>Plasmodiophora</taxon>
    </lineage>
</organism>